<dbReference type="InParanoid" id="G0NLA0"/>
<gene>
    <name evidence="2" type="ORF">CAEBREN_16649</name>
</gene>
<feature type="compositionally biased region" description="Basic and acidic residues" evidence="1">
    <location>
        <begin position="213"/>
        <end position="222"/>
    </location>
</feature>
<protein>
    <submittedName>
        <fullName evidence="2">Uncharacterized protein</fullName>
    </submittedName>
</protein>
<dbReference type="HOGENOM" id="CLU_090768_0_0_1"/>
<name>G0NLA0_CAEBE</name>
<evidence type="ECO:0000313" key="2">
    <source>
        <dbReference type="EMBL" id="EGT33264.1"/>
    </source>
</evidence>
<dbReference type="Proteomes" id="UP000008068">
    <property type="component" value="Unassembled WGS sequence"/>
</dbReference>
<dbReference type="EMBL" id="GL379904">
    <property type="protein sequence ID" value="EGT33264.1"/>
    <property type="molecule type" value="Genomic_DNA"/>
</dbReference>
<organism evidence="3">
    <name type="scientific">Caenorhabditis brenneri</name>
    <name type="common">Nematode worm</name>
    <dbReference type="NCBI Taxonomy" id="135651"/>
    <lineage>
        <taxon>Eukaryota</taxon>
        <taxon>Metazoa</taxon>
        <taxon>Ecdysozoa</taxon>
        <taxon>Nematoda</taxon>
        <taxon>Chromadorea</taxon>
        <taxon>Rhabditida</taxon>
        <taxon>Rhabditina</taxon>
        <taxon>Rhabditomorpha</taxon>
        <taxon>Rhabditoidea</taxon>
        <taxon>Rhabditidae</taxon>
        <taxon>Peloderinae</taxon>
        <taxon>Caenorhabditis</taxon>
    </lineage>
</organism>
<proteinExistence type="predicted"/>
<dbReference type="AlphaFoldDB" id="G0NLA0"/>
<accession>G0NLA0</accession>
<feature type="region of interest" description="Disordered" evidence="1">
    <location>
        <begin position="200"/>
        <end position="268"/>
    </location>
</feature>
<feature type="compositionally biased region" description="Polar residues" evidence="1">
    <location>
        <begin position="258"/>
        <end position="268"/>
    </location>
</feature>
<sequence length="268" mass="30736">MKRVRTRAPLTILTKCDRIQVVQVMEDMLNVVESASEEKNDPKILYDDKTEVRKVMSYLLDQVVHIKPKRIRKPRIKNLPSEVFIQEHPIAEEDPPFVPKTLEEIQRDRWDFNDFVVSLPLLVSKEEIHKEVLKANVYSKERTHNFNRQTDITSPDYNPVFQPLPFFGLEDPSQLLWQQMFGMTPGPFFSHQSSTSSSLFSSSQVLDNQLQGERQKTEESSPRKRARPKSKVVGIHDSYAPATAAPPTLPHGEGPCSQIMTPENVVSE</sequence>
<keyword evidence="3" id="KW-1185">Reference proteome</keyword>
<evidence type="ECO:0000313" key="3">
    <source>
        <dbReference type="Proteomes" id="UP000008068"/>
    </source>
</evidence>
<evidence type="ECO:0000256" key="1">
    <source>
        <dbReference type="SAM" id="MobiDB-lite"/>
    </source>
</evidence>
<reference evidence="3" key="1">
    <citation type="submission" date="2011-07" db="EMBL/GenBank/DDBJ databases">
        <authorList>
            <consortium name="Caenorhabditis brenneri Sequencing and Analysis Consortium"/>
            <person name="Wilson R.K."/>
        </authorList>
    </citation>
    <scope>NUCLEOTIDE SEQUENCE [LARGE SCALE GENOMIC DNA]</scope>
    <source>
        <strain evidence="3">PB2801</strain>
    </source>
</reference>